<dbReference type="InterPro" id="IPR011641">
    <property type="entry name" value="Tyr-kin_ephrin_A/B_rcpt-like"/>
</dbReference>
<dbReference type="SUPFAM" id="SSF49785">
    <property type="entry name" value="Galactose-binding domain-like"/>
    <property type="match status" value="1"/>
</dbReference>
<keyword evidence="4 9" id="KW-0547">Nucleotide-binding</keyword>
<dbReference type="InterPro" id="IPR000719">
    <property type="entry name" value="Prot_kinase_dom"/>
</dbReference>
<dbReference type="InterPro" id="IPR008979">
    <property type="entry name" value="Galactose-bd-like_sf"/>
</dbReference>
<dbReference type="PANTHER" id="PTHR46877:SF14">
    <property type="entry name" value="RECEPTOR PROTEIN-TYROSINE KINASE"/>
    <property type="match status" value="1"/>
</dbReference>
<dbReference type="InterPro" id="IPR011009">
    <property type="entry name" value="Kinase-like_dom_sf"/>
</dbReference>
<evidence type="ECO:0000256" key="3">
    <source>
        <dbReference type="ARBA" id="ARBA00022737"/>
    </source>
</evidence>
<keyword evidence="2 11" id="KW-0812">Transmembrane</keyword>
<sequence>PHTSKEQPTCEGKMDRKSGCFHKIVVWLFLQCIWPSVLTIVEIQSPKPKETVLMDSRETNWDGWTKNTPHNIGWRQQSRPGAGYRVFGLCEPVLPNPGLSSFLMNLQNDSARDRNSATAATSVGNVGTRSDFWLFSPRIQVGRAISVYAQIFFMLRSCADRELTHNLLGCREHFDLYLQKGTPTDDLEWDPEVQPTIKNFKKLATISSDTKWSADTSQSDAVTSWLIRFKPMAHQSWIRLAVRDEGACLMLDRIRIYYLSCPAWQVGYMRLPETAAGHDAEVREVQGECVHGARPKGANSNRTSEMDGLAQLSGGLRPSFCKANGHWHVLAGSVCECLAGYEPSVDSSACTACPVSTYKLRAGAGVCQLCPPNSHTVTVASSVCDCELGYFWHQKQHQEEKKEEEEEKRDFGVCTQYLPTPSGLRVMMRDDTKLLLTWNVLNPHAAVSTSDVVYALRCPTCRKSVVTFIPGYIINGTQVTIRGIGPEERHDFFVVACMGPISAPVGCSEEPAEISITPKSAVMRETSREVKVEERKNAAPVLEDQTAVNGLLTWFHIMLGIAIFVCMTLLFVFIGVIFHRLARRRAKKRPTNAAISQASNSSYVKGFYNSLEQISLPVNATFHRISSIDRDAIEIDESLGHGHFGEVFRGHLLTNVAYSTMKDVNMPGYAAKPTLVAPTISTSSTNPSPLHQVTPASSSSFSCVSFTGLSSATVTSRLPVFLRSVRLSAASPLRTVPGPISVVDANNDEESLLLTSAHLSAHLRNPFLLACHGIVKSVQPQLFVYEYMQRGRLRNFLERELREVDEALCNANEYNSSLLSTKQLFKMLHQIVSGFEFLSQQRIPELVLDSSSVLVGADYTCKLEIAFWRNCLRQKTRNSDGRASFYVNNLGSLNSDLVGCLEVDGRDELESLQNAATSQRTAKISVTPFLTGAVVSQPTFSHLTSLENCPVRKCDSSTDNPLSLFKRLAKSVLSRSPPEAFTEYQNEPSHAWCYGCIQLEVLLAGVLYQQRVLRASFATDFRCPEQRPGLPTSSYRCPSSTSTSSSAPTPYRQPQPLLRLTQDFPTKTRQTRPPARARDDLLVWQQYQRIACKLDTVEQGGQPQHLTELREMLVVFVCDWFANDFLYYLLRGCLRENPSDRPALAEILRHLAKYAAENTTICRQPSYRIKSSRSGVLEQKHIPQETTTLAPASVAKDTQVAFITVEETEPKWKGLLVPELHLLGGQSS</sequence>
<dbReference type="Gene3D" id="2.60.40.1770">
    <property type="entry name" value="ephrin a2 ectodomain"/>
    <property type="match status" value="1"/>
</dbReference>
<organism evidence="14">
    <name type="scientific">Schistocephalus solidus</name>
    <name type="common">Tapeworm</name>
    <dbReference type="NCBI Taxonomy" id="70667"/>
    <lineage>
        <taxon>Eukaryota</taxon>
        <taxon>Metazoa</taxon>
        <taxon>Spiralia</taxon>
        <taxon>Lophotrochozoa</taxon>
        <taxon>Platyhelminthes</taxon>
        <taxon>Cestoda</taxon>
        <taxon>Eucestoda</taxon>
        <taxon>Diphyllobothriidea</taxon>
        <taxon>Diphyllobothriidae</taxon>
        <taxon>Schistocephalus</taxon>
    </lineage>
</organism>
<protein>
    <submittedName>
        <fullName evidence="14">Uncharacterized protein</fullName>
    </submittedName>
</protein>
<dbReference type="GO" id="GO:0005886">
    <property type="term" value="C:plasma membrane"/>
    <property type="evidence" value="ECO:0007669"/>
    <property type="project" value="TreeGrafter"/>
</dbReference>
<dbReference type="Pfam" id="PF07714">
    <property type="entry name" value="PK_Tyr_Ser-Thr"/>
    <property type="match status" value="1"/>
</dbReference>
<evidence type="ECO:0000259" key="13">
    <source>
        <dbReference type="PROSITE" id="PS51550"/>
    </source>
</evidence>
<dbReference type="InterPro" id="IPR001090">
    <property type="entry name" value="Ephrin_rcpt_lig-bd_dom"/>
</dbReference>
<evidence type="ECO:0000256" key="6">
    <source>
        <dbReference type="ARBA" id="ARBA00022989"/>
    </source>
</evidence>
<keyword evidence="8" id="KW-0675">Receptor</keyword>
<dbReference type="PROSITE" id="PS50011">
    <property type="entry name" value="PROTEIN_KINASE_DOM"/>
    <property type="match status" value="1"/>
</dbReference>
<dbReference type="GO" id="GO:0005005">
    <property type="term" value="F:transmembrane-ephrin receptor activity"/>
    <property type="evidence" value="ECO:0007669"/>
    <property type="project" value="TreeGrafter"/>
</dbReference>
<dbReference type="EMBL" id="GEEE01016023">
    <property type="protein sequence ID" value="JAP47202.1"/>
    <property type="molecule type" value="Transcribed_RNA"/>
</dbReference>
<reference evidence="14" key="1">
    <citation type="submission" date="2016-01" db="EMBL/GenBank/DDBJ databases">
        <title>Reference transcriptome for the parasite Schistocephalus solidus: insights into the molecular evolution of parasitism.</title>
        <authorList>
            <person name="Hebert F.O."/>
            <person name="Grambauer S."/>
            <person name="Barber I."/>
            <person name="Landry C.R."/>
            <person name="Aubin-Horth N."/>
        </authorList>
    </citation>
    <scope>NUCLEOTIDE SEQUENCE</scope>
</reference>
<comment type="subcellular location">
    <subcellularLocation>
        <location evidence="1">Membrane</location>
        <topology evidence="1">Single-pass type I membrane protein</topology>
    </subcellularLocation>
</comment>
<feature type="domain" description="Protein kinase" evidence="12">
    <location>
        <begin position="633"/>
        <end position="1153"/>
    </location>
</feature>
<evidence type="ECO:0000256" key="11">
    <source>
        <dbReference type="SAM" id="Phobius"/>
    </source>
</evidence>
<feature type="non-terminal residue" evidence="14">
    <location>
        <position position="1"/>
    </location>
</feature>
<evidence type="ECO:0000256" key="9">
    <source>
        <dbReference type="PROSITE-ProRule" id="PRU10141"/>
    </source>
</evidence>
<dbReference type="Pfam" id="PF01404">
    <property type="entry name" value="Ephrin_lbd"/>
    <property type="match status" value="1"/>
</dbReference>
<dbReference type="SMART" id="SM01411">
    <property type="entry name" value="Ephrin_rec_like"/>
    <property type="match status" value="1"/>
</dbReference>
<keyword evidence="7 11" id="KW-0472">Membrane</keyword>
<dbReference type="Gene3D" id="1.10.510.10">
    <property type="entry name" value="Transferase(Phosphotransferase) domain 1"/>
    <property type="match status" value="1"/>
</dbReference>
<dbReference type="AlphaFoldDB" id="A0A0X3PGB9"/>
<dbReference type="Gene3D" id="2.10.50.10">
    <property type="entry name" value="Tumor Necrosis Factor Receptor, subunit A, domain 2"/>
    <property type="match status" value="1"/>
</dbReference>
<feature type="domain" description="Eph LBD" evidence="13">
    <location>
        <begin position="49"/>
        <end position="266"/>
    </location>
</feature>
<keyword evidence="6 11" id="KW-1133">Transmembrane helix</keyword>
<evidence type="ECO:0000256" key="4">
    <source>
        <dbReference type="ARBA" id="ARBA00022741"/>
    </source>
</evidence>
<feature type="transmembrane region" description="Helical" evidence="11">
    <location>
        <begin position="554"/>
        <end position="578"/>
    </location>
</feature>
<dbReference type="InterPro" id="IPR017441">
    <property type="entry name" value="Protein_kinase_ATP_BS"/>
</dbReference>
<evidence type="ECO:0000256" key="8">
    <source>
        <dbReference type="ARBA" id="ARBA00023170"/>
    </source>
</evidence>
<dbReference type="SUPFAM" id="SSF57184">
    <property type="entry name" value="Growth factor receptor domain"/>
    <property type="match status" value="1"/>
</dbReference>
<keyword evidence="3" id="KW-0677">Repeat</keyword>
<dbReference type="GO" id="GO:0007411">
    <property type="term" value="P:axon guidance"/>
    <property type="evidence" value="ECO:0007669"/>
    <property type="project" value="TreeGrafter"/>
</dbReference>
<evidence type="ECO:0000313" key="14">
    <source>
        <dbReference type="EMBL" id="JAP47202.1"/>
    </source>
</evidence>
<evidence type="ECO:0000256" key="2">
    <source>
        <dbReference type="ARBA" id="ARBA00022692"/>
    </source>
</evidence>
<evidence type="ECO:0000256" key="7">
    <source>
        <dbReference type="ARBA" id="ARBA00023136"/>
    </source>
</evidence>
<evidence type="ECO:0000256" key="1">
    <source>
        <dbReference type="ARBA" id="ARBA00004479"/>
    </source>
</evidence>
<accession>A0A0X3PGB9</accession>
<dbReference type="FunFam" id="2.10.50.10:FF:000001">
    <property type="entry name" value="Ephrin type-A receptor 5"/>
    <property type="match status" value="1"/>
</dbReference>
<dbReference type="InterPro" id="IPR001245">
    <property type="entry name" value="Ser-Thr/Tyr_kinase_cat_dom"/>
</dbReference>
<dbReference type="SMART" id="SM00615">
    <property type="entry name" value="EPH_lbd"/>
    <property type="match status" value="1"/>
</dbReference>
<keyword evidence="5 9" id="KW-0067">ATP-binding</keyword>
<dbReference type="GO" id="GO:0030425">
    <property type="term" value="C:dendrite"/>
    <property type="evidence" value="ECO:0007669"/>
    <property type="project" value="TreeGrafter"/>
</dbReference>
<dbReference type="Gene3D" id="2.60.120.260">
    <property type="entry name" value="Galactose-binding domain-like"/>
    <property type="match status" value="1"/>
</dbReference>
<feature type="region of interest" description="Disordered" evidence="10">
    <location>
        <begin position="1027"/>
        <end position="1057"/>
    </location>
</feature>
<feature type="binding site" evidence="9">
    <location>
        <position position="672"/>
    </location>
    <ligand>
        <name>ATP</name>
        <dbReference type="ChEBI" id="CHEBI:30616"/>
    </ligand>
</feature>
<feature type="compositionally biased region" description="Low complexity" evidence="10">
    <location>
        <begin position="1031"/>
        <end position="1050"/>
    </location>
</feature>
<dbReference type="PANTHER" id="PTHR46877">
    <property type="entry name" value="EPH RECEPTOR A5"/>
    <property type="match status" value="1"/>
</dbReference>
<dbReference type="SUPFAM" id="SSF56112">
    <property type="entry name" value="Protein kinase-like (PK-like)"/>
    <property type="match status" value="1"/>
</dbReference>
<dbReference type="GO" id="GO:0005524">
    <property type="term" value="F:ATP binding"/>
    <property type="evidence" value="ECO:0007669"/>
    <property type="project" value="UniProtKB-UniRule"/>
</dbReference>
<dbReference type="InterPro" id="IPR009030">
    <property type="entry name" value="Growth_fac_rcpt_cys_sf"/>
</dbReference>
<evidence type="ECO:0000259" key="12">
    <source>
        <dbReference type="PROSITE" id="PS50011"/>
    </source>
</evidence>
<proteinExistence type="predicted"/>
<dbReference type="InterPro" id="IPR050449">
    <property type="entry name" value="Ephrin_rcpt_TKs"/>
</dbReference>
<dbReference type="PROSITE" id="PS00107">
    <property type="entry name" value="PROTEIN_KINASE_ATP"/>
    <property type="match status" value="1"/>
</dbReference>
<dbReference type="PROSITE" id="PS51550">
    <property type="entry name" value="EPH_LBD"/>
    <property type="match status" value="1"/>
</dbReference>
<evidence type="ECO:0000256" key="10">
    <source>
        <dbReference type="SAM" id="MobiDB-lite"/>
    </source>
</evidence>
<gene>
    <name evidence="14" type="ORF">TR149254</name>
</gene>
<dbReference type="Pfam" id="PF07699">
    <property type="entry name" value="Ephrin_rec_like"/>
    <property type="match status" value="1"/>
</dbReference>
<evidence type="ECO:0000256" key="5">
    <source>
        <dbReference type="ARBA" id="ARBA00022840"/>
    </source>
</evidence>
<name>A0A0X3PGB9_SCHSO</name>